<dbReference type="SUPFAM" id="SSF161098">
    <property type="entry name" value="MetI-like"/>
    <property type="match status" value="1"/>
</dbReference>
<evidence type="ECO:0000256" key="1">
    <source>
        <dbReference type="ARBA" id="ARBA00004651"/>
    </source>
</evidence>
<feature type="transmembrane region" description="Helical" evidence="7">
    <location>
        <begin position="97"/>
        <end position="122"/>
    </location>
</feature>
<dbReference type="InterPro" id="IPR000515">
    <property type="entry name" value="MetI-like"/>
</dbReference>
<keyword evidence="4 7" id="KW-0812">Transmembrane</keyword>
<evidence type="ECO:0000256" key="6">
    <source>
        <dbReference type="ARBA" id="ARBA00023136"/>
    </source>
</evidence>
<sequence length="298" mass="33509">MQATKHIKRRLRKVVLSVVLLAMAVVFLFPLILAVTNSFMSEKEIENSYSMVTSSNSGQKDSTLSGKYANIKFIPDMVTIKQYYTALIKRTQFLIKFWNSLIIVVPIILGQILVSSMAAYAFAKLEFVFRDKLFFTYIIIMMMPFQVTLVPNYIMADKLGLVGSYSSIILPGIFGTFGVFLMRQFMMYIPDAYVESAKVDGASQLRIFFSIILPTSKTGLAALAILVFIDNWNMVEQPLIFLQDVNMHPLSTYLSSINSGEMGIAFAASIIYMLPMLLIFLYGENYLVEGIQLSGLKG</sequence>
<feature type="transmembrane region" description="Helical" evidence="7">
    <location>
        <begin position="262"/>
        <end position="282"/>
    </location>
</feature>
<keyword evidence="5 7" id="KW-1133">Transmembrane helix</keyword>
<dbReference type="GO" id="GO:0055085">
    <property type="term" value="P:transmembrane transport"/>
    <property type="evidence" value="ECO:0007669"/>
    <property type="project" value="InterPro"/>
</dbReference>
<dbReference type="GO" id="GO:0005886">
    <property type="term" value="C:plasma membrane"/>
    <property type="evidence" value="ECO:0007669"/>
    <property type="project" value="UniProtKB-SubCell"/>
</dbReference>
<dbReference type="PANTHER" id="PTHR43744">
    <property type="entry name" value="ABC TRANSPORTER PERMEASE PROTEIN MG189-RELATED-RELATED"/>
    <property type="match status" value="1"/>
</dbReference>
<feature type="transmembrane region" description="Helical" evidence="7">
    <location>
        <begin position="134"/>
        <end position="156"/>
    </location>
</feature>
<comment type="similarity">
    <text evidence="7">Belongs to the binding-protein-dependent transport system permease family.</text>
</comment>
<dbReference type="STRING" id="1424294.Gferi_00470"/>
<dbReference type="CDD" id="cd06261">
    <property type="entry name" value="TM_PBP2"/>
    <property type="match status" value="1"/>
</dbReference>
<dbReference type="OrthoDB" id="9771544at2"/>
<evidence type="ECO:0000256" key="4">
    <source>
        <dbReference type="ARBA" id="ARBA00022692"/>
    </source>
</evidence>
<dbReference type="InterPro" id="IPR035906">
    <property type="entry name" value="MetI-like_sf"/>
</dbReference>
<dbReference type="EMBL" id="CP017269">
    <property type="protein sequence ID" value="AOT68189.1"/>
    <property type="molecule type" value="Genomic_DNA"/>
</dbReference>
<keyword evidence="2 7" id="KW-0813">Transport</keyword>
<feature type="transmembrane region" description="Helical" evidence="7">
    <location>
        <begin position="168"/>
        <end position="186"/>
    </location>
</feature>
<evidence type="ECO:0000313" key="10">
    <source>
        <dbReference type="Proteomes" id="UP000095743"/>
    </source>
</evidence>
<protein>
    <submittedName>
        <fullName evidence="9">Sugar ABC transporter permease</fullName>
    </submittedName>
</protein>
<evidence type="ECO:0000259" key="8">
    <source>
        <dbReference type="PROSITE" id="PS50928"/>
    </source>
</evidence>
<comment type="subcellular location">
    <subcellularLocation>
        <location evidence="1 7">Cell membrane</location>
        <topology evidence="1 7">Multi-pass membrane protein</topology>
    </subcellularLocation>
</comment>
<reference evidence="9 10" key="1">
    <citation type="submission" date="2016-09" db="EMBL/GenBank/DDBJ databases">
        <title>Genomic analysis reveals versatility of anaerobic energy metabolism of Geosporobacter ferrireducens IRF9 of phylum Firmicutes.</title>
        <authorList>
            <person name="Kim S.-J."/>
        </authorList>
    </citation>
    <scope>NUCLEOTIDE SEQUENCE [LARGE SCALE GENOMIC DNA]</scope>
    <source>
        <strain evidence="9 10">IRF9</strain>
    </source>
</reference>
<dbReference type="KEGG" id="gfe:Gferi_00470"/>
<feature type="domain" description="ABC transmembrane type-1" evidence="8">
    <location>
        <begin position="97"/>
        <end position="283"/>
    </location>
</feature>
<dbReference type="AlphaFoldDB" id="A0A1D8GBA0"/>
<dbReference type="RefSeq" id="WP_069973743.1">
    <property type="nucleotide sequence ID" value="NZ_CP017269.1"/>
</dbReference>
<evidence type="ECO:0000256" key="5">
    <source>
        <dbReference type="ARBA" id="ARBA00022989"/>
    </source>
</evidence>
<name>A0A1D8GBA0_9FIRM</name>
<evidence type="ECO:0000256" key="7">
    <source>
        <dbReference type="RuleBase" id="RU363032"/>
    </source>
</evidence>
<dbReference type="Pfam" id="PF00528">
    <property type="entry name" value="BPD_transp_1"/>
    <property type="match status" value="1"/>
</dbReference>
<evidence type="ECO:0000256" key="3">
    <source>
        <dbReference type="ARBA" id="ARBA00022475"/>
    </source>
</evidence>
<proteinExistence type="inferred from homology"/>
<dbReference type="Proteomes" id="UP000095743">
    <property type="component" value="Chromosome"/>
</dbReference>
<accession>A0A1D8GBA0</accession>
<organism evidence="9 10">
    <name type="scientific">Geosporobacter ferrireducens</name>
    <dbReference type="NCBI Taxonomy" id="1424294"/>
    <lineage>
        <taxon>Bacteria</taxon>
        <taxon>Bacillati</taxon>
        <taxon>Bacillota</taxon>
        <taxon>Clostridia</taxon>
        <taxon>Peptostreptococcales</taxon>
        <taxon>Thermotaleaceae</taxon>
        <taxon>Geosporobacter</taxon>
    </lineage>
</organism>
<dbReference type="PROSITE" id="PS50928">
    <property type="entry name" value="ABC_TM1"/>
    <property type="match status" value="1"/>
</dbReference>
<keyword evidence="10" id="KW-1185">Reference proteome</keyword>
<keyword evidence="6 7" id="KW-0472">Membrane</keyword>
<keyword evidence="3" id="KW-1003">Cell membrane</keyword>
<evidence type="ECO:0000256" key="2">
    <source>
        <dbReference type="ARBA" id="ARBA00022448"/>
    </source>
</evidence>
<dbReference type="Gene3D" id="1.10.3720.10">
    <property type="entry name" value="MetI-like"/>
    <property type="match status" value="1"/>
</dbReference>
<evidence type="ECO:0000313" key="9">
    <source>
        <dbReference type="EMBL" id="AOT68189.1"/>
    </source>
</evidence>
<feature type="transmembrane region" description="Helical" evidence="7">
    <location>
        <begin position="207"/>
        <end position="229"/>
    </location>
</feature>
<dbReference type="PANTHER" id="PTHR43744:SF8">
    <property type="entry name" value="SN-GLYCEROL-3-PHOSPHATE TRANSPORT SYSTEM PERMEASE PROTEIN UGPE"/>
    <property type="match status" value="1"/>
</dbReference>
<gene>
    <name evidence="9" type="ORF">Gferi_00470</name>
</gene>